<dbReference type="GO" id="GO:0030447">
    <property type="term" value="P:filamentous growth"/>
    <property type="evidence" value="ECO:0007669"/>
    <property type="project" value="UniProtKB-ARBA"/>
</dbReference>
<comment type="catalytic activity">
    <reaction evidence="12">
        <text>L-seryl-[protein] + ATP = O-phospho-L-seryl-[protein] + ADP + H(+)</text>
        <dbReference type="Rhea" id="RHEA:17989"/>
        <dbReference type="Rhea" id="RHEA-COMP:9863"/>
        <dbReference type="Rhea" id="RHEA-COMP:11604"/>
        <dbReference type="ChEBI" id="CHEBI:15378"/>
        <dbReference type="ChEBI" id="CHEBI:29999"/>
        <dbReference type="ChEBI" id="CHEBI:30616"/>
        <dbReference type="ChEBI" id="CHEBI:83421"/>
        <dbReference type="ChEBI" id="CHEBI:456216"/>
        <dbReference type="EC" id="2.7.11.1"/>
    </reaction>
</comment>
<accession>A0AAV9XAN8</accession>
<evidence type="ECO:0000256" key="9">
    <source>
        <dbReference type="ARBA" id="ARBA00022777"/>
    </source>
</evidence>
<evidence type="ECO:0000256" key="14">
    <source>
        <dbReference type="SAM" id="MobiDB-lite"/>
    </source>
</evidence>
<dbReference type="FunFam" id="3.30.200.20:FF:000385">
    <property type="entry name" value="Non-specific serine/threonine protein kinase"/>
    <property type="match status" value="1"/>
</dbReference>
<dbReference type="InterPro" id="IPR008271">
    <property type="entry name" value="Ser/Thr_kinase_AS"/>
</dbReference>
<evidence type="ECO:0000256" key="11">
    <source>
        <dbReference type="ARBA" id="ARBA00047899"/>
    </source>
</evidence>
<feature type="domain" description="Protein kinase" evidence="15">
    <location>
        <begin position="719"/>
        <end position="970"/>
    </location>
</feature>
<gene>
    <name evidence="17" type="primary">PAK1_2</name>
    <name evidence="17" type="ORF">TWF694_010399</name>
</gene>
<evidence type="ECO:0000313" key="18">
    <source>
        <dbReference type="Proteomes" id="UP001365542"/>
    </source>
</evidence>
<feature type="compositionally biased region" description="Pro residues" evidence="14">
    <location>
        <begin position="543"/>
        <end position="557"/>
    </location>
</feature>
<feature type="compositionally biased region" description="Low complexity" evidence="14">
    <location>
        <begin position="662"/>
        <end position="675"/>
    </location>
</feature>
<proteinExistence type="inferred from homology"/>
<dbReference type="Gene3D" id="1.10.510.10">
    <property type="entry name" value="Transferase(Phosphotransferase) domain 1"/>
    <property type="match status" value="1"/>
</dbReference>
<feature type="compositionally biased region" description="Polar residues" evidence="14">
    <location>
        <begin position="132"/>
        <end position="143"/>
    </location>
</feature>
<feature type="compositionally biased region" description="Polar residues" evidence="14">
    <location>
        <begin position="265"/>
        <end position="284"/>
    </location>
</feature>
<feature type="compositionally biased region" description="Polar residues" evidence="14">
    <location>
        <begin position="236"/>
        <end position="246"/>
    </location>
</feature>
<feature type="region of interest" description="Disordered" evidence="14">
    <location>
        <begin position="662"/>
        <end position="695"/>
    </location>
</feature>
<evidence type="ECO:0000256" key="2">
    <source>
        <dbReference type="ARBA" id="ARBA00008874"/>
    </source>
</evidence>
<comment type="caution">
    <text evidence="17">The sequence shown here is derived from an EMBL/GenBank/DDBJ whole genome shotgun (WGS) entry which is preliminary data.</text>
</comment>
<evidence type="ECO:0000256" key="3">
    <source>
        <dbReference type="ARBA" id="ARBA00012513"/>
    </source>
</evidence>
<keyword evidence="6" id="KW-0723">Serine/threonine-protein kinase</keyword>
<keyword evidence="8 13" id="KW-0547">Nucleotide-binding</keyword>
<evidence type="ECO:0000256" key="4">
    <source>
        <dbReference type="ARBA" id="ARBA00022490"/>
    </source>
</evidence>
<feature type="binding site" evidence="13">
    <location>
        <position position="748"/>
    </location>
    <ligand>
        <name>ATP</name>
        <dbReference type="ChEBI" id="CHEBI:30616"/>
    </ligand>
</feature>
<dbReference type="InterPro" id="IPR011009">
    <property type="entry name" value="Kinase-like_dom_sf"/>
</dbReference>
<dbReference type="SMART" id="SM00220">
    <property type="entry name" value="S_TKc"/>
    <property type="match status" value="1"/>
</dbReference>
<dbReference type="Gene3D" id="3.90.810.10">
    <property type="entry name" value="CRIB domain"/>
    <property type="match status" value="1"/>
</dbReference>
<dbReference type="GO" id="GO:0019236">
    <property type="term" value="P:response to pheromone"/>
    <property type="evidence" value="ECO:0007669"/>
    <property type="project" value="UniProtKB-KW"/>
</dbReference>
<dbReference type="Gene3D" id="3.30.200.20">
    <property type="entry name" value="Phosphorylase Kinase, domain 1"/>
    <property type="match status" value="1"/>
</dbReference>
<dbReference type="Pfam" id="PF00069">
    <property type="entry name" value="Pkinase"/>
    <property type="match status" value="1"/>
</dbReference>
<dbReference type="InterPro" id="IPR036936">
    <property type="entry name" value="CRIB_dom_sf"/>
</dbReference>
<dbReference type="InterPro" id="IPR000095">
    <property type="entry name" value="CRIB_dom"/>
</dbReference>
<protein>
    <recommendedName>
        <fullName evidence="3">non-specific serine/threonine protein kinase</fullName>
        <ecNumber evidence="3">2.7.11.1</ecNumber>
    </recommendedName>
</protein>
<keyword evidence="10 13" id="KW-0067">ATP-binding</keyword>
<keyword evidence="5" id="KW-0589">Pheromone response</keyword>
<evidence type="ECO:0000259" key="15">
    <source>
        <dbReference type="PROSITE" id="PS50011"/>
    </source>
</evidence>
<dbReference type="AlphaFoldDB" id="A0AAV9XAN8"/>
<dbReference type="SMART" id="SM00285">
    <property type="entry name" value="PBD"/>
    <property type="match status" value="1"/>
</dbReference>
<feature type="region of interest" description="Disordered" evidence="14">
    <location>
        <begin position="1"/>
        <end position="351"/>
    </location>
</feature>
<feature type="compositionally biased region" description="Low complexity" evidence="14">
    <location>
        <begin position="247"/>
        <end position="256"/>
    </location>
</feature>
<feature type="compositionally biased region" description="Pro residues" evidence="14">
    <location>
        <begin position="15"/>
        <end position="26"/>
    </location>
</feature>
<dbReference type="CDD" id="cd06614">
    <property type="entry name" value="STKc_PAK"/>
    <property type="match status" value="1"/>
</dbReference>
<dbReference type="PANTHER" id="PTHR45832">
    <property type="entry name" value="SERINE/THREONINE-PROTEIN KINASE SAMKA-RELATED-RELATED"/>
    <property type="match status" value="1"/>
</dbReference>
<organism evidence="17 18">
    <name type="scientific">Orbilia ellipsospora</name>
    <dbReference type="NCBI Taxonomy" id="2528407"/>
    <lineage>
        <taxon>Eukaryota</taxon>
        <taxon>Fungi</taxon>
        <taxon>Dikarya</taxon>
        <taxon>Ascomycota</taxon>
        <taxon>Pezizomycotina</taxon>
        <taxon>Orbiliomycetes</taxon>
        <taxon>Orbiliales</taxon>
        <taxon>Orbiliaceae</taxon>
        <taxon>Orbilia</taxon>
    </lineage>
</organism>
<keyword evidence="18" id="KW-1185">Reference proteome</keyword>
<dbReference type="FunFam" id="1.10.510.10:FF:000011">
    <property type="entry name" value="Non-specific serine/threonine protein kinase"/>
    <property type="match status" value="1"/>
</dbReference>
<evidence type="ECO:0000256" key="10">
    <source>
        <dbReference type="ARBA" id="ARBA00022840"/>
    </source>
</evidence>
<evidence type="ECO:0000256" key="5">
    <source>
        <dbReference type="ARBA" id="ARBA00022507"/>
    </source>
</evidence>
<feature type="compositionally biased region" description="Low complexity" evidence="14">
    <location>
        <begin position="70"/>
        <end position="84"/>
    </location>
</feature>
<feature type="compositionally biased region" description="Basic and acidic residues" evidence="14">
    <location>
        <begin position="1"/>
        <end position="12"/>
    </location>
</feature>
<keyword evidence="9 17" id="KW-0418">Kinase</keyword>
<dbReference type="SUPFAM" id="SSF56112">
    <property type="entry name" value="Protein kinase-like (PK-like)"/>
    <property type="match status" value="1"/>
</dbReference>
<dbReference type="PROSITE" id="PS00107">
    <property type="entry name" value="PROTEIN_KINASE_ATP"/>
    <property type="match status" value="1"/>
</dbReference>
<evidence type="ECO:0000256" key="1">
    <source>
        <dbReference type="ARBA" id="ARBA00004496"/>
    </source>
</evidence>
<keyword evidence="7" id="KW-0808">Transferase</keyword>
<dbReference type="CDD" id="cd01093">
    <property type="entry name" value="CRIB_PAK_like"/>
    <property type="match status" value="1"/>
</dbReference>
<dbReference type="InterPro" id="IPR051931">
    <property type="entry name" value="PAK3-like"/>
</dbReference>
<feature type="region of interest" description="Disordered" evidence="14">
    <location>
        <begin position="455"/>
        <end position="564"/>
    </location>
</feature>
<dbReference type="GO" id="GO:0005737">
    <property type="term" value="C:cytoplasm"/>
    <property type="evidence" value="ECO:0007669"/>
    <property type="project" value="UniProtKB-SubCell"/>
</dbReference>
<dbReference type="PANTHER" id="PTHR45832:SF22">
    <property type="entry name" value="SERINE_THREONINE-PROTEIN KINASE SAMKA-RELATED"/>
    <property type="match status" value="1"/>
</dbReference>
<feature type="domain" description="CRIB" evidence="16">
    <location>
        <begin position="366"/>
        <end position="379"/>
    </location>
</feature>
<dbReference type="EC" id="2.7.11.1" evidence="3"/>
<dbReference type="InterPro" id="IPR000719">
    <property type="entry name" value="Prot_kinase_dom"/>
</dbReference>
<feature type="compositionally biased region" description="Low complexity" evidence="14">
    <location>
        <begin position="207"/>
        <end position="221"/>
    </location>
</feature>
<dbReference type="Proteomes" id="UP001365542">
    <property type="component" value="Unassembled WGS sequence"/>
</dbReference>
<evidence type="ECO:0000256" key="7">
    <source>
        <dbReference type="ARBA" id="ARBA00022679"/>
    </source>
</evidence>
<dbReference type="Pfam" id="PF00786">
    <property type="entry name" value="PBD"/>
    <property type="match status" value="1"/>
</dbReference>
<dbReference type="PROSITE" id="PS50108">
    <property type="entry name" value="CRIB"/>
    <property type="match status" value="1"/>
</dbReference>
<comment type="similarity">
    <text evidence="2">Belongs to the protein kinase superfamily. STE Ser/Thr protein kinase family. STE20 subfamily.</text>
</comment>
<feature type="compositionally biased region" description="Polar residues" evidence="14">
    <location>
        <begin position="57"/>
        <end position="69"/>
    </location>
</feature>
<evidence type="ECO:0000256" key="12">
    <source>
        <dbReference type="ARBA" id="ARBA00048679"/>
    </source>
</evidence>
<dbReference type="GO" id="GO:0004674">
    <property type="term" value="F:protein serine/threonine kinase activity"/>
    <property type="evidence" value="ECO:0007669"/>
    <property type="project" value="UniProtKB-KW"/>
</dbReference>
<feature type="compositionally biased region" description="Pro residues" evidence="14">
    <location>
        <begin position="504"/>
        <end position="513"/>
    </location>
</feature>
<dbReference type="InterPro" id="IPR017441">
    <property type="entry name" value="Protein_kinase_ATP_BS"/>
</dbReference>
<dbReference type="PROSITE" id="PS00108">
    <property type="entry name" value="PROTEIN_KINASE_ST"/>
    <property type="match status" value="1"/>
</dbReference>
<keyword evidence="4" id="KW-0963">Cytoplasm</keyword>
<dbReference type="PROSITE" id="PS50011">
    <property type="entry name" value="PROTEIN_KINASE_DOM"/>
    <property type="match status" value="1"/>
</dbReference>
<dbReference type="InterPro" id="IPR033923">
    <property type="entry name" value="PAK_BD"/>
</dbReference>
<name>A0AAV9XAN8_9PEZI</name>
<dbReference type="GO" id="GO:0005524">
    <property type="term" value="F:ATP binding"/>
    <property type="evidence" value="ECO:0007669"/>
    <property type="project" value="UniProtKB-UniRule"/>
</dbReference>
<dbReference type="EMBL" id="JAVHJO010000007">
    <property type="protein sequence ID" value="KAK6538834.1"/>
    <property type="molecule type" value="Genomic_DNA"/>
</dbReference>
<comment type="catalytic activity">
    <reaction evidence="11">
        <text>L-threonyl-[protein] + ATP = O-phospho-L-threonyl-[protein] + ADP + H(+)</text>
        <dbReference type="Rhea" id="RHEA:46608"/>
        <dbReference type="Rhea" id="RHEA-COMP:11060"/>
        <dbReference type="Rhea" id="RHEA-COMP:11605"/>
        <dbReference type="ChEBI" id="CHEBI:15378"/>
        <dbReference type="ChEBI" id="CHEBI:30013"/>
        <dbReference type="ChEBI" id="CHEBI:30616"/>
        <dbReference type="ChEBI" id="CHEBI:61977"/>
        <dbReference type="ChEBI" id="CHEBI:456216"/>
        <dbReference type="EC" id="2.7.11.1"/>
    </reaction>
</comment>
<reference evidence="17 18" key="1">
    <citation type="submission" date="2019-10" db="EMBL/GenBank/DDBJ databases">
        <authorList>
            <person name="Palmer J.M."/>
        </authorList>
    </citation>
    <scope>NUCLEOTIDE SEQUENCE [LARGE SCALE GENOMIC DNA]</scope>
    <source>
        <strain evidence="17 18">TWF694</strain>
    </source>
</reference>
<sequence length="998" mass="109533">MPMEETGAKESSRLAPPPHAPPPPLVPQIKESSSSSSSSSTKRRISKLQKPPPPKIATSTFGHPSNAGKSRSSSSITRSQSSRSPRPRDYLSETPSRSPRHERTPTSPNIAAAEFVPSASSTSLDRALRFSSEYSRQPLNLTDPSEKDKKPPSGGTPGIRQGAVSSGRQSEDGLAHHSSSSRHHQQQRLDPYNKPDSSGRPHHHGQNNHNGHNNHQQQQQHPALSSSTNPRDKRNTLQPKSNITRAQTQPQQPSQQNLPYHLPSHQHSSGPSVPSFTPSGSTLSDGPPPMTTAQANSQSKQSKRGSRSRPPSPDLTGKMAVGTGSTSPKRLSDETRHPSNPVSTKKKGGLSGFFGFGDKPLKKVEISQPSNPVHVTHVGYDFETGEFTGLPAEWQRLLESNGVTKEEQEKHPETVMEVVRFYNDATNSTRFEEDVVWSKFEKAQSKDLTMLIPDTNPAEVNGHSPISPRFPKGHQNFENPRAAPPIPAKSPRTPQQTPAVLVPTRPPPKPPGEVPTLKEPLRSPPVPPKEPLDGRPSQDAARMPPPTRPAPPMPPVELPVSEGRPGVPPEIARKNSLRAANGKPKETDVPALPAGGVPDVYQNIPLSHQAQQQQILAQQQQMLYLQAQQQHQQQQLANQMNQLGLQTVAPIVPAPVAPNNAYAMPGSYQQQQQQQFGGSKLPQQPVVGQRRHNRNQSKDADIVARLKAICNPADPTKFYRGYTKIGQGASGGVYTAYRHGSNACVAIKQMNLEQQPKKDLIINEILVMRESKHQNIVNFMDSFLVRGDLWVVMEYMEGGSLTDVVTFNLMTEGQISAVCREVLQGLEHLHGKGVIHRDIKSDNVLLALDGNIKLTDFGFCAQINETMQKRTTMVGTPYWMAPEVVTRKEYGRKVDVWSLGIMAIEMIEGEPPYLNEAPLRALYLIATIGTPKLKDPDDLSPDMKDFLNAALTVDPEQRLSSTALLQHRFMACAEPLITLAPLVKAARQARAQERANQR</sequence>
<evidence type="ECO:0000259" key="16">
    <source>
        <dbReference type="PROSITE" id="PS50108"/>
    </source>
</evidence>
<comment type="subcellular location">
    <subcellularLocation>
        <location evidence="1">Cytoplasm</location>
    </subcellularLocation>
</comment>
<evidence type="ECO:0000256" key="6">
    <source>
        <dbReference type="ARBA" id="ARBA00022527"/>
    </source>
</evidence>
<evidence type="ECO:0000256" key="8">
    <source>
        <dbReference type="ARBA" id="ARBA00022741"/>
    </source>
</evidence>
<evidence type="ECO:0000256" key="13">
    <source>
        <dbReference type="PROSITE-ProRule" id="PRU10141"/>
    </source>
</evidence>
<evidence type="ECO:0000313" key="17">
    <source>
        <dbReference type="EMBL" id="KAK6538834.1"/>
    </source>
</evidence>